<dbReference type="EMBL" id="CP031517">
    <property type="protein sequence ID" value="QOS40245.1"/>
    <property type="molecule type" value="Genomic_DNA"/>
</dbReference>
<sequence>MVLQQIFSENTIIMNLESESKDELFHEMVQKIVDACPAVDRKAALESLFSREEKMTTGIVYQVAIPHGVMDSIDTACGAVGISKKGIEYGSLDGNAVHYVFMFLFSADDNSGHLKALKELSCLLQKPDFTRKLSDASSPKEVLSLLRDTE</sequence>
<dbReference type="AlphaFoldDB" id="A0A840SBF1"/>
<dbReference type="CDD" id="cd00211">
    <property type="entry name" value="PTS_IIA_fru"/>
    <property type="match status" value="1"/>
</dbReference>
<feature type="domain" description="PTS EIIA type-2" evidence="1">
    <location>
        <begin position="5"/>
        <end position="149"/>
    </location>
</feature>
<dbReference type="RefSeq" id="WP_184651476.1">
    <property type="nucleotide sequence ID" value="NZ_JACHFR010000001.1"/>
</dbReference>
<proteinExistence type="predicted"/>
<keyword evidence="2" id="KW-0808">Transferase</keyword>
<dbReference type="Proteomes" id="UP000578697">
    <property type="component" value="Unassembled WGS sequence"/>
</dbReference>
<accession>A0A840SBF1</accession>
<dbReference type="Gene3D" id="3.40.930.10">
    <property type="entry name" value="Mannitol-specific EII, Chain A"/>
    <property type="match status" value="1"/>
</dbReference>
<protein>
    <submittedName>
        <fullName evidence="2">Mannitol/fructose-specific phosphotransferase system IIA component (Ntr-type)</fullName>
    </submittedName>
    <submittedName>
        <fullName evidence="3">PTS sugar transporter subunit IIA</fullName>
    </submittedName>
</protein>
<reference evidence="3 5" key="1">
    <citation type="submission" date="2018-08" db="EMBL/GenBank/DDBJ databases">
        <title>The first complete genome of Treponema rectale (CHPAT), a commensal spirochete of the bovine rectum.</title>
        <authorList>
            <person name="Staton G.J."/>
            <person name="Clegg S.R."/>
            <person name="Carter S.D."/>
            <person name="Radford A.D."/>
            <person name="Darby A."/>
            <person name="Hall N."/>
            <person name="Birtles R.J."/>
            <person name="Evans N.J."/>
        </authorList>
    </citation>
    <scope>NUCLEOTIDE SEQUENCE [LARGE SCALE GENOMIC DNA]</scope>
    <source>
        <strain evidence="3 5">CHPA</strain>
    </source>
</reference>
<evidence type="ECO:0000259" key="1">
    <source>
        <dbReference type="PROSITE" id="PS51094"/>
    </source>
</evidence>
<gene>
    <name evidence="3" type="ORF">DYE49_07170</name>
    <name evidence="2" type="ORF">HNP77_000384</name>
</gene>
<dbReference type="SUPFAM" id="SSF55804">
    <property type="entry name" value="Phoshotransferase/anion transport protein"/>
    <property type="match status" value="1"/>
</dbReference>
<keyword evidence="4" id="KW-1185">Reference proteome</keyword>
<keyword evidence="3" id="KW-0813">Transport</keyword>
<evidence type="ECO:0000313" key="4">
    <source>
        <dbReference type="Proteomes" id="UP000578697"/>
    </source>
</evidence>
<dbReference type="PANTHER" id="PTHR47738">
    <property type="entry name" value="PTS SYSTEM FRUCTOSE-LIKE EIIA COMPONENT-RELATED"/>
    <property type="match status" value="1"/>
</dbReference>
<dbReference type="InterPro" id="IPR051541">
    <property type="entry name" value="PTS_SugarTrans_NitroReg"/>
</dbReference>
<dbReference type="InterPro" id="IPR016152">
    <property type="entry name" value="PTrfase/Anion_transptr"/>
</dbReference>
<dbReference type="Proteomes" id="UP000593591">
    <property type="component" value="Chromosome"/>
</dbReference>
<name>A0A840SBF1_9SPIR</name>
<evidence type="ECO:0000313" key="5">
    <source>
        <dbReference type="Proteomes" id="UP000593591"/>
    </source>
</evidence>
<reference evidence="2 4" key="2">
    <citation type="submission" date="2020-08" db="EMBL/GenBank/DDBJ databases">
        <title>Genomic Encyclopedia of Type Strains, Phase IV (KMG-IV): sequencing the most valuable type-strain genomes for metagenomic binning, comparative biology and taxonomic classification.</title>
        <authorList>
            <person name="Goeker M."/>
        </authorList>
    </citation>
    <scope>NUCLEOTIDE SEQUENCE [LARGE SCALE GENOMIC DNA]</scope>
    <source>
        <strain evidence="2 4">DSM 103679</strain>
    </source>
</reference>
<dbReference type="PROSITE" id="PS51094">
    <property type="entry name" value="PTS_EIIA_TYPE_2"/>
    <property type="match status" value="1"/>
</dbReference>
<dbReference type="Pfam" id="PF00359">
    <property type="entry name" value="PTS_EIIA_2"/>
    <property type="match status" value="1"/>
</dbReference>
<dbReference type="KEGG" id="trc:DYE49_07170"/>
<organism evidence="2 4">
    <name type="scientific">Treponema rectale</name>
    <dbReference type="NCBI Taxonomy" id="744512"/>
    <lineage>
        <taxon>Bacteria</taxon>
        <taxon>Pseudomonadati</taxon>
        <taxon>Spirochaetota</taxon>
        <taxon>Spirochaetia</taxon>
        <taxon>Spirochaetales</taxon>
        <taxon>Treponemataceae</taxon>
        <taxon>Treponema</taxon>
    </lineage>
</organism>
<dbReference type="EMBL" id="JACHFR010000001">
    <property type="protein sequence ID" value="MBB5218040.1"/>
    <property type="molecule type" value="Genomic_DNA"/>
</dbReference>
<evidence type="ECO:0000313" key="3">
    <source>
        <dbReference type="EMBL" id="QOS40245.1"/>
    </source>
</evidence>
<evidence type="ECO:0000313" key="2">
    <source>
        <dbReference type="EMBL" id="MBB5218040.1"/>
    </source>
</evidence>
<keyword evidence="3" id="KW-0762">Sugar transport</keyword>
<dbReference type="GO" id="GO:0016740">
    <property type="term" value="F:transferase activity"/>
    <property type="evidence" value="ECO:0007669"/>
    <property type="project" value="UniProtKB-KW"/>
</dbReference>
<dbReference type="InterPro" id="IPR002178">
    <property type="entry name" value="PTS_EIIA_type-2_dom"/>
</dbReference>